<evidence type="ECO:0000256" key="3">
    <source>
        <dbReference type="PROSITE-ProRule" id="PRU00221"/>
    </source>
</evidence>
<dbReference type="SMART" id="SM00320">
    <property type="entry name" value="WD40"/>
    <property type="match status" value="3"/>
</dbReference>
<dbReference type="PANTHER" id="PTHR22674:SF6">
    <property type="entry name" value="NTPASE KAP FAMILY P-LOOP DOMAIN-CONTAINING PROTEIN 1"/>
    <property type="match status" value="1"/>
</dbReference>
<name>A0A4R7SYY1_9ACTN</name>
<dbReference type="Gene3D" id="2.130.10.10">
    <property type="entry name" value="YVTN repeat-like/Quinoprotein amine dehydrogenase"/>
    <property type="match status" value="2"/>
</dbReference>
<keyword evidence="2" id="KW-0677">Repeat</keyword>
<dbReference type="Proteomes" id="UP000295151">
    <property type="component" value="Unassembled WGS sequence"/>
</dbReference>
<dbReference type="Pfam" id="PF00400">
    <property type="entry name" value="WD40"/>
    <property type="match status" value="2"/>
</dbReference>
<comment type="caution">
    <text evidence="6">The sequence shown here is derived from an EMBL/GenBank/DDBJ whole genome shotgun (WGS) entry which is preliminary data.</text>
</comment>
<keyword evidence="7" id="KW-1185">Reference proteome</keyword>
<evidence type="ECO:0000256" key="4">
    <source>
        <dbReference type="SAM" id="MobiDB-lite"/>
    </source>
</evidence>
<dbReference type="InterPro" id="IPR015943">
    <property type="entry name" value="WD40/YVTN_repeat-like_dom_sf"/>
</dbReference>
<dbReference type="InterPro" id="IPR011646">
    <property type="entry name" value="KAP_P-loop"/>
</dbReference>
<evidence type="ECO:0000256" key="2">
    <source>
        <dbReference type="ARBA" id="ARBA00022737"/>
    </source>
</evidence>
<dbReference type="InterPro" id="IPR052754">
    <property type="entry name" value="NTPase_KAP_P-loop"/>
</dbReference>
<feature type="compositionally biased region" description="Low complexity" evidence="4">
    <location>
        <begin position="711"/>
        <end position="738"/>
    </location>
</feature>
<feature type="repeat" description="WD" evidence="3">
    <location>
        <begin position="249"/>
        <end position="290"/>
    </location>
</feature>
<dbReference type="InterPro" id="IPR019775">
    <property type="entry name" value="WD40_repeat_CS"/>
</dbReference>
<proteinExistence type="predicted"/>
<gene>
    <name evidence="6" type="ORF">EV138_6202</name>
</gene>
<dbReference type="PROSITE" id="PS50082">
    <property type="entry name" value="WD_REPEATS_2"/>
    <property type="match status" value="2"/>
</dbReference>
<dbReference type="EMBL" id="SOCE01000002">
    <property type="protein sequence ID" value="TDU83738.1"/>
    <property type="molecule type" value="Genomic_DNA"/>
</dbReference>
<feature type="domain" description="KAP NTPase" evidence="5">
    <location>
        <begin position="318"/>
        <end position="390"/>
    </location>
</feature>
<evidence type="ECO:0000313" key="7">
    <source>
        <dbReference type="Proteomes" id="UP000295151"/>
    </source>
</evidence>
<feature type="repeat" description="WD" evidence="3">
    <location>
        <begin position="7"/>
        <end position="48"/>
    </location>
</feature>
<feature type="region of interest" description="Disordered" evidence="4">
    <location>
        <begin position="696"/>
        <end position="741"/>
    </location>
</feature>
<sequence>MSTPKPFAGHQGAVRAIAVFPDGSRIVTGGDDAKIRLWDLRTGLLLAEHDEHRVHNDRVLALAVTENERVISCGRSVTVDWDVAGNVTTTTPHATAVADIAISARGDAIAAIDIAGNVVQPADSSGWPSEHERIDKLAVTTNGQLITAGIEPLVRITDRSGNELGRLDGRTRSDVAMAASAEGERIVYVTHGRVQYWNRRPASRPVRLTGCEDAVTVAVTPDDRQVIAGGFGGGLWAWDPDAPTEPIAMQADDSPIRSLAVTPDCRQLVSGAENGAIRIWDLTTGAEVSPGRTPRPQAGLTSDQESALDLLDFAEDVDSLAALITDRETDPPLAIALLGRWGSGKSSFLRQLQDSVARLTEQGRQNPARSVFTTAVRQVRFDAWHYNDDQLWVGLVEHLFAGLADPSPANVDEVRAERDAVRHKLRDLEALADPKTPAVRRTRARLRLWSASLKPWRRRIALAGTTAVLLGVVTWLTWRSSGNNLLAWTLGALTAVSASPIVDRLIAAWRAVRGLAGRRTVQLDQSVRATRMRLANLDAAERLALAIEDARAGGYDQYRGVLGHVHADLRRLSDSAQQAFGEWSRAGSSGAPPLERVILYIDDLDRCSPRKVVDVLAAVHLLLALPLFVVVVAVDPRWLRRCLEQYHTELFGGPDSTGTSPLDYLDKIFQVVFALRPMGSEADRFVAALVPTDLTAVPGRTPGPGTPKPGAPASAGTTATGKPQVSARPARQAANPQPHQLRLREEELQFVQRLRPLLETPRALKRFVNLYRLVRSAVAEKDLDDFIGADATGPYQAVLVLLAILVSAPEDCRTLTTALRESAQRGTVTDLFEELERTSAPGGVWTRLRSVLRAGDPVHDNLATYRRWAGTVTRFSFETWDLTEPR</sequence>
<organism evidence="6 7">
    <name type="scientific">Kribbella voronezhensis</name>
    <dbReference type="NCBI Taxonomy" id="2512212"/>
    <lineage>
        <taxon>Bacteria</taxon>
        <taxon>Bacillati</taxon>
        <taxon>Actinomycetota</taxon>
        <taxon>Actinomycetes</taxon>
        <taxon>Propionibacteriales</taxon>
        <taxon>Kribbellaceae</taxon>
        <taxon>Kribbella</taxon>
    </lineage>
</organism>
<evidence type="ECO:0000313" key="6">
    <source>
        <dbReference type="EMBL" id="TDU83738.1"/>
    </source>
</evidence>
<dbReference type="Pfam" id="PF07693">
    <property type="entry name" value="KAP_NTPase"/>
    <property type="match status" value="2"/>
</dbReference>
<dbReference type="InterPro" id="IPR001680">
    <property type="entry name" value="WD40_rpt"/>
</dbReference>
<dbReference type="InterPro" id="IPR011047">
    <property type="entry name" value="Quinoprotein_ADH-like_sf"/>
</dbReference>
<keyword evidence="1 3" id="KW-0853">WD repeat</keyword>
<dbReference type="PROSITE" id="PS50294">
    <property type="entry name" value="WD_REPEATS_REGION"/>
    <property type="match status" value="2"/>
</dbReference>
<dbReference type="AlphaFoldDB" id="A0A4R7SYY1"/>
<dbReference type="SUPFAM" id="SSF50998">
    <property type="entry name" value="Quinoprotein alcohol dehydrogenase-like"/>
    <property type="match status" value="1"/>
</dbReference>
<feature type="domain" description="KAP NTPase" evidence="5">
    <location>
        <begin position="596"/>
        <end position="775"/>
    </location>
</feature>
<evidence type="ECO:0000259" key="5">
    <source>
        <dbReference type="Pfam" id="PF07693"/>
    </source>
</evidence>
<evidence type="ECO:0000256" key="1">
    <source>
        <dbReference type="ARBA" id="ARBA00022574"/>
    </source>
</evidence>
<reference evidence="6 7" key="1">
    <citation type="submission" date="2019-03" db="EMBL/GenBank/DDBJ databases">
        <title>Genomic Encyclopedia of Type Strains, Phase III (KMG-III): the genomes of soil and plant-associated and newly described type strains.</title>
        <authorList>
            <person name="Whitman W."/>
        </authorList>
    </citation>
    <scope>NUCLEOTIDE SEQUENCE [LARGE SCALE GENOMIC DNA]</scope>
    <source>
        <strain evidence="6 7">VKM Ac-2575</strain>
    </source>
</reference>
<dbReference type="OrthoDB" id="3790848at2"/>
<protein>
    <submittedName>
        <fullName evidence="6">WD domain G-beta repeat uncharacterized protein</fullName>
    </submittedName>
</protein>
<dbReference type="PANTHER" id="PTHR22674">
    <property type="entry name" value="NTPASE, KAP FAMILY P-LOOP DOMAIN-CONTAINING 1"/>
    <property type="match status" value="1"/>
</dbReference>
<dbReference type="PROSITE" id="PS00678">
    <property type="entry name" value="WD_REPEATS_1"/>
    <property type="match status" value="2"/>
</dbReference>
<accession>A0A4R7SYY1</accession>
<dbReference type="RefSeq" id="WP_133983197.1">
    <property type="nucleotide sequence ID" value="NZ_SOCE01000002.1"/>
</dbReference>